<dbReference type="Pfam" id="PF03140">
    <property type="entry name" value="DUF247"/>
    <property type="match status" value="1"/>
</dbReference>
<dbReference type="PANTHER" id="PTHR31170:SF25">
    <property type="entry name" value="BNAA09G04570D PROTEIN"/>
    <property type="match status" value="1"/>
</dbReference>
<accession>A0A8T0RU00</accession>
<name>A0A8T0RU00_PANVG</name>
<dbReference type="OrthoDB" id="785554at2759"/>
<dbReference type="AlphaFoldDB" id="A0A8T0RU00"/>
<sequence>MASVASLEASVQATLRTIRAQEAEAQAQAQPFTIFRIPAYIRERNRTAYEPRMVSIGPYYHGAATLRSMEDHKWRFLNHLLSRNPKVSSSVLIQEMRSLEATARACYSERPAALDSDDFVRMLLLDGSFIL</sequence>
<keyword evidence="2" id="KW-1185">Reference proteome</keyword>
<organism evidence="1 2">
    <name type="scientific">Panicum virgatum</name>
    <name type="common">Blackwell switchgrass</name>
    <dbReference type="NCBI Taxonomy" id="38727"/>
    <lineage>
        <taxon>Eukaryota</taxon>
        <taxon>Viridiplantae</taxon>
        <taxon>Streptophyta</taxon>
        <taxon>Embryophyta</taxon>
        <taxon>Tracheophyta</taxon>
        <taxon>Spermatophyta</taxon>
        <taxon>Magnoliopsida</taxon>
        <taxon>Liliopsida</taxon>
        <taxon>Poales</taxon>
        <taxon>Poaceae</taxon>
        <taxon>PACMAD clade</taxon>
        <taxon>Panicoideae</taxon>
        <taxon>Panicodae</taxon>
        <taxon>Paniceae</taxon>
        <taxon>Panicinae</taxon>
        <taxon>Panicum</taxon>
        <taxon>Panicum sect. Hiantes</taxon>
    </lineage>
</organism>
<reference evidence="1" key="1">
    <citation type="submission" date="2020-05" db="EMBL/GenBank/DDBJ databases">
        <title>WGS assembly of Panicum virgatum.</title>
        <authorList>
            <person name="Lovell J.T."/>
            <person name="Jenkins J."/>
            <person name="Shu S."/>
            <person name="Juenger T.E."/>
            <person name="Schmutz J."/>
        </authorList>
    </citation>
    <scope>NUCLEOTIDE SEQUENCE</scope>
    <source>
        <strain evidence="1">AP13</strain>
    </source>
</reference>
<dbReference type="Proteomes" id="UP000823388">
    <property type="component" value="Chromosome 5N"/>
</dbReference>
<evidence type="ECO:0000313" key="2">
    <source>
        <dbReference type="Proteomes" id="UP000823388"/>
    </source>
</evidence>
<proteinExistence type="predicted"/>
<dbReference type="PANTHER" id="PTHR31170">
    <property type="entry name" value="BNAC04G53230D PROTEIN"/>
    <property type="match status" value="1"/>
</dbReference>
<gene>
    <name evidence="1" type="ORF">PVAP13_5NG359181</name>
</gene>
<dbReference type="InterPro" id="IPR004158">
    <property type="entry name" value="DUF247_pln"/>
</dbReference>
<dbReference type="EMBL" id="CM029046">
    <property type="protein sequence ID" value="KAG2589437.1"/>
    <property type="molecule type" value="Genomic_DNA"/>
</dbReference>
<protein>
    <submittedName>
        <fullName evidence="1">Uncharacterized protein</fullName>
    </submittedName>
</protein>
<evidence type="ECO:0000313" key="1">
    <source>
        <dbReference type="EMBL" id="KAG2589437.1"/>
    </source>
</evidence>
<comment type="caution">
    <text evidence="1">The sequence shown here is derived from an EMBL/GenBank/DDBJ whole genome shotgun (WGS) entry which is preliminary data.</text>
</comment>